<organism evidence="1 2">
    <name type="scientific">Araneus ventricosus</name>
    <name type="common">Orbweaver spider</name>
    <name type="synonym">Epeira ventricosa</name>
    <dbReference type="NCBI Taxonomy" id="182803"/>
    <lineage>
        <taxon>Eukaryota</taxon>
        <taxon>Metazoa</taxon>
        <taxon>Ecdysozoa</taxon>
        <taxon>Arthropoda</taxon>
        <taxon>Chelicerata</taxon>
        <taxon>Arachnida</taxon>
        <taxon>Araneae</taxon>
        <taxon>Araneomorphae</taxon>
        <taxon>Entelegynae</taxon>
        <taxon>Araneoidea</taxon>
        <taxon>Araneidae</taxon>
        <taxon>Araneus</taxon>
    </lineage>
</organism>
<comment type="caution">
    <text evidence="1">The sequence shown here is derived from an EMBL/GenBank/DDBJ whole genome shotgun (WGS) entry which is preliminary data.</text>
</comment>
<name>A0A4Y2WK22_ARAVE</name>
<dbReference type="Proteomes" id="UP000499080">
    <property type="component" value="Unassembled WGS sequence"/>
</dbReference>
<proteinExistence type="predicted"/>
<reference evidence="1 2" key="1">
    <citation type="journal article" date="2019" name="Sci. Rep.">
        <title>Orb-weaving spider Araneus ventricosus genome elucidates the spidroin gene catalogue.</title>
        <authorList>
            <person name="Kono N."/>
            <person name="Nakamura H."/>
            <person name="Ohtoshi R."/>
            <person name="Moran D.A.P."/>
            <person name="Shinohara A."/>
            <person name="Yoshida Y."/>
            <person name="Fujiwara M."/>
            <person name="Mori M."/>
            <person name="Tomita M."/>
            <person name="Arakawa K."/>
        </authorList>
    </citation>
    <scope>NUCLEOTIDE SEQUENCE [LARGE SCALE GENOMIC DNA]</scope>
</reference>
<protein>
    <submittedName>
        <fullName evidence="1">Uncharacterized protein</fullName>
    </submittedName>
</protein>
<accession>A0A4Y2WK22</accession>
<keyword evidence="2" id="KW-1185">Reference proteome</keyword>
<gene>
    <name evidence="1" type="ORF">AVEN_167960_1</name>
</gene>
<dbReference type="AlphaFoldDB" id="A0A4Y2WK22"/>
<sequence>MSCLPFLWVGGHGDLIERSRLEGRKVFRFGTRFLCRLCEPDVKSCAVAQTSSRWIGAQVWRGRCQFRCHPRHVTAAQNYEVRPDVALVLLYNGR</sequence>
<evidence type="ECO:0000313" key="1">
    <source>
        <dbReference type="EMBL" id="GBO36307.1"/>
    </source>
</evidence>
<evidence type="ECO:0000313" key="2">
    <source>
        <dbReference type="Proteomes" id="UP000499080"/>
    </source>
</evidence>
<dbReference type="EMBL" id="BGPR01060456">
    <property type="protein sequence ID" value="GBO36307.1"/>
    <property type="molecule type" value="Genomic_DNA"/>
</dbReference>